<comment type="similarity">
    <text evidence="8">Belongs to the G-protein coupled receptor 1 family.</text>
</comment>
<evidence type="ECO:0000256" key="9">
    <source>
        <dbReference type="SAM" id="MobiDB-lite"/>
    </source>
</evidence>
<protein>
    <recommendedName>
        <fullName evidence="11">G-protein coupled receptors family 1 profile domain-containing protein</fullName>
    </recommendedName>
</protein>
<dbReference type="PRINTS" id="PR00237">
    <property type="entry name" value="GPCRRHODOPSN"/>
</dbReference>
<dbReference type="PROSITE" id="PS00237">
    <property type="entry name" value="G_PROTEIN_RECEP_F1_1"/>
    <property type="match status" value="1"/>
</dbReference>
<keyword evidence="5 10" id="KW-0472">Membrane</keyword>
<gene>
    <name evidence="12" type="ORF">P4O66_003610</name>
</gene>
<dbReference type="Pfam" id="PF00001">
    <property type="entry name" value="7tm_1"/>
    <property type="match status" value="1"/>
</dbReference>
<dbReference type="CDD" id="cd14993">
    <property type="entry name" value="7tmA_CCKR-like"/>
    <property type="match status" value="1"/>
</dbReference>
<reference evidence="12" key="1">
    <citation type="submission" date="2023-03" db="EMBL/GenBank/DDBJ databases">
        <title>Electrophorus voltai genome.</title>
        <authorList>
            <person name="Bian C."/>
        </authorList>
    </citation>
    <scope>NUCLEOTIDE SEQUENCE</scope>
    <source>
        <strain evidence="12">CB-2022</strain>
        <tissue evidence="12">Muscle</tissue>
    </source>
</reference>
<dbReference type="Gene3D" id="1.20.1070.10">
    <property type="entry name" value="Rhodopsin 7-helix transmembrane proteins"/>
    <property type="match status" value="1"/>
</dbReference>
<dbReference type="PANTHER" id="PTHR45695:SF36">
    <property type="entry name" value="G-PROTEIN COUPLED RECEPTORS FAMILY 1 PROFILE DOMAIN-CONTAINING PROTEIN"/>
    <property type="match status" value="1"/>
</dbReference>
<dbReference type="SUPFAM" id="SSF81321">
    <property type="entry name" value="Family A G protein-coupled receptor-like"/>
    <property type="match status" value="1"/>
</dbReference>
<keyword evidence="4 8" id="KW-0297">G-protein coupled receptor</keyword>
<dbReference type="GO" id="GO:0004930">
    <property type="term" value="F:G protein-coupled receptor activity"/>
    <property type="evidence" value="ECO:0007669"/>
    <property type="project" value="UniProtKB-KW"/>
</dbReference>
<sequence length="515" mass="56988">MDSAGSYDPCLDDYRGYTDYGETRECSDVCLQSDMGSDREEDPYRYLSTHSGAKSSKSYEPPAPKAPPRVCCPGASRLPQMASREASSSEKDSPPSKMNFSELHLSDSTLSENGSLGGAWGDELARLLLLTIHEPSTIALATMYSMSFIVGFVGNILAIRMLACRRSRQAQSVSATRSLLVNLAACDLMVVCVCMPVTLGHTVYTAWVYGDVLCRAVPFVQAVSVSASVLSLTVISVNRYYSVHSPLNARSYFTRRRIYATIGAVWALSSAICMPLLFMVKLDEIHLGDIAVPICRELWPHARLKQVYNVLLFVVLYCVPVTFNLTISFLTGQKLWMASQRFSDFDPHGQATYASCLKTRKNIARVVVALVLLFAISWLPLYAADILIDRDTAPPPWVLQARPFAQWLGLTNSSLNPICYCFLGDLHRSAKVFKSRYQQRMLSLIRTSSSSKLSRLLSLRQQPSHQAQRAEAQVSEETLSDWCSHTSIGDSSQMLSLHSLSDRVGSRSTPDLPGL</sequence>
<evidence type="ECO:0000256" key="6">
    <source>
        <dbReference type="ARBA" id="ARBA00023170"/>
    </source>
</evidence>
<feature type="region of interest" description="Disordered" evidence="9">
    <location>
        <begin position="33"/>
        <end position="101"/>
    </location>
</feature>
<name>A0AAD8ZT55_9TELE</name>
<dbReference type="GO" id="GO:0005886">
    <property type="term" value="C:plasma membrane"/>
    <property type="evidence" value="ECO:0007669"/>
    <property type="project" value="TreeGrafter"/>
</dbReference>
<evidence type="ECO:0000259" key="11">
    <source>
        <dbReference type="PROSITE" id="PS50262"/>
    </source>
</evidence>
<evidence type="ECO:0000256" key="1">
    <source>
        <dbReference type="ARBA" id="ARBA00004141"/>
    </source>
</evidence>
<dbReference type="AlphaFoldDB" id="A0AAD8ZT55"/>
<feature type="compositionally biased region" description="Polar residues" evidence="9">
    <location>
        <begin position="48"/>
        <end position="58"/>
    </location>
</feature>
<feature type="transmembrane region" description="Helical" evidence="10">
    <location>
        <begin position="258"/>
        <end position="278"/>
    </location>
</feature>
<dbReference type="EMBL" id="JAROKS010000003">
    <property type="protein sequence ID" value="KAK1804759.1"/>
    <property type="molecule type" value="Genomic_DNA"/>
</dbReference>
<evidence type="ECO:0000256" key="10">
    <source>
        <dbReference type="SAM" id="Phobius"/>
    </source>
</evidence>
<keyword evidence="13" id="KW-1185">Reference proteome</keyword>
<keyword evidence="7 8" id="KW-0807">Transducer</keyword>
<dbReference type="PROSITE" id="PS50262">
    <property type="entry name" value="G_PROTEIN_RECEP_F1_2"/>
    <property type="match status" value="1"/>
</dbReference>
<evidence type="ECO:0000256" key="2">
    <source>
        <dbReference type="ARBA" id="ARBA00022692"/>
    </source>
</evidence>
<feature type="transmembrane region" description="Helical" evidence="10">
    <location>
        <begin position="219"/>
        <end position="237"/>
    </location>
</feature>
<keyword evidence="3 10" id="KW-1133">Transmembrane helix</keyword>
<feature type="transmembrane region" description="Helical" evidence="10">
    <location>
        <begin position="307"/>
        <end position="331"/>
    </location>
</feature>
<feature type="transmembrane region" description="Helical" evidence="10">
    <location>
        <begin position="179"/>
        <end position="199"/>
    </location>
</feature>
<evidence type="ECO:0000256" key="3">
    <source>
        <dbReference type="ARBA" id="ARBA00022989"/>
    </source>
</evidence>
<accession>A0AAD8ZT55</accession>
<feature type="domain" description="G-protein coupled receptors family 1 profile" evidence="11">
    <location>
        <begin position="154"/>
        <end position="420"/>
    </location>
</feature>
<dbReference type="InterPro" id="IPR000276">
    <property type="entry name" value="GPCR_Rhodpsn"/>
</dbReference>
<dbReference type="InterPro" id="IPR017452">
    <property type="entry name" value="GPCR_Rhodpsn_7TM"/>
</dbReference>
<keyword evidence="2 8" id="KW-0812">Transmembrane</keyword>
<dbReference type="Proteomes" id="UP001239994">
    <property type="component" value="Unassembled WGS sequence"/>
</dbReference>
<evidence type="ECO:0000256" key="4">
    <source>
        <dbReference type="ARBA" id="ARBA00023040"/>
    </source>
</evidence>
<organism evidence="12 13">
    <name type="scientific">Electrophorus voltai</name>
    <dbReference type="NCBI Taxonomy" id="2609070"/>
    <lineage>
        <taxon>Eukaryota</taxon>
        <taxon>Metazoa</taxon>
        <taxon>Chordata</taxon>
        <taxon>Craniata</taxon>
        <taxon>Vertebrata</taxon>
        <taxon>Euteleostomi</taxon>
        <taxon>Actinopterygii</taxon>
        <taxon>Neopterygii</taxon>
        <taxon>Teleostei</taxon>
        <taxon>Ostariophysi</taxon>
        <taxon>Gymnotiformes</taxon>
        <taxon>Gymnotoidei</taxon>
        <taxon>Gymnotidae</taxon>
        <taxon>Electrophorus</taxon>
    </lineage>
</organism>
<keyword evidence="6 8" id="KW-0675">Receptor</keyword>
<feature type="transmembrane region" description="Helical" evidence="10">
    <location>
        <begin position="363"/>
        <end position="384"/>
    </location>
</feature>
<dbReference type="PANTHER" id="PTHR45695">
    <property type="entry name" value="LEUCOKININ RECEPTOR-RELATED"/>
    <property type="match status" value="1"/>
</dbReference>
<evidence type="ECO:0000313" key="13">
    <source>
        <dbReference type="Proteomes" id="UP001239994"/>
    </source>
</evidence>
<evidence type="ECO:0000313" key="12">
    <source>
        <dbReference type="EMBL" id="KAK1804759.1"/>
    </source>
</evidence>
<evidence type="ECO:0000256" key="5">
    <source>
        <dbReference type="ARBA" id="ARBA00023136"/>
    </source>
</evidence>
<proteinExistence type="inferred from homology"/>
<comment type="caution">
    <text evidence="12">The sequence shown here is derived from an EMBL/GenBank/DDBJ whole genome shotgun (WGS) entry which is preliminary data.</text>
</comment>
<evidence type="ECO:0000256" key="7">
    <source>
        <dbReference type="ARBA" id="ARBA00023224"/>
    </source>
</evidence>
<evidence type="ECO:0000256" key="8">
    <source>
        <dbReference type="RuleBase" id="RU000688"/>
    </source>
</evidence>
<comment type="subcellular location">
    <subcellularLocation>
        <location evidence="1">Membrane</location>
        <topology evidence="1">Multi-pass membrane protein</topology>
    </subcellularLocation>
</comment>
<feature type="transmembrane region" description="Helical" evidence="10">
    <location>
        <begin position="138"/>
        <end position="158"/>
    </location>
</feature>